<name>A0A1V2JID8_PSEAZ</name>
<dbReference type="Proteomes" id="UP000188559">
    <property type="component" value="Unassembled WGS sequence"/>
</dbReference>
<protein>
    <recommendedName>
        <fullName evidence="3">Serine protease</fullName>
    </recommendedName>
</protein>
<dbReference type="Gene3D" id="2.40.10.10">
    <property type="entry name" value="Trypsin-like serine proteases"/>
    <property type="match status" value="2"/>
</dbReference>
<evidence type="ECO:0000313" key="2">
    <source>
        <dbReference type="Proteomes" id="UP000188559"/>
    </source>
</evidence>
<evidence type="ECO:0008006" key="3">
    <source>
        <dbReference type="Google" id="ProtNLM"/>
    </source>
</evidence>
<dbReference type="SUPFAM" id="SSF50494">
    <property type="entry name" value="Trypsin-like serine proteases"/>
    <property type="match status" value="1"/>
</dbReference>
<dbReference type="InterPro" id="IPR009003">
    <property type="entry name" value="Peptidase_S1_PA"/>
</dbReference>
<sequence>MGLSSFVMAPKTYYAFKELTNRERLGIAWLAPVLGPEFLHSYHGEFTVHIIGDSKGDERGGTGFIISDRHVLTCAHVLKEMTVRPQQTFQGIDCEIRACYPHESVDVGIIELSKPVLRSSSSIGFRDPVIGERLCLLGYPPVPMSCEAPLILQGGEIVNDGVADIRHQKSFLYSAIARPGNSGGPVISHSGHILGIVTEDRVDPDKPHALFYAGISTSTIASALAELPISVYLPIETYE</sequence>
<dbReference type="PANTHER" id="PTHR43019:SF62">
    <property type="entry name" value="SERINE ENDOPROTEASE DEGS"/>
    <property type="match status" value="1"/>
</dbReference>
<proteinExistence type="predicted"/>
<keyword evidence="2" id="KW-1185">Reference proteome</keyword>
<dbReference type="PANTHER" id="PTHR43019">
    <property type="entry name" value="SERINE ENDOPROTEASE DEGS"/>
    <property type="match status" value="1"/>
</dbReference>
<dbReference type="AlphaFoldDB" id="A0A1V2JID8"/>
<accession>A0A1V2JID8</accession>
<reference evidence="1 2" key="1">
    <citation type="submission" date="2016-10" db="EMBL/GenBank/DDBJ databases">
        <title>Pseudomonas lactis sp. nov. and Pseudomonas paralactis sp. nov., isolated from bovine raw milk.</title>
        <authorList>
            <person name="Von Neubeck M."/>
            <person name="Huptas C."/>
            <person name="Glueck C."/>
            <person name="Krewinkel M."/>
            <person name="Stoeckel M."/>
            <person name="Stressler T."/>
            <person name="Fischer L."/>
            <person name="Hinrichs J."/>
            <person name="Scherer S."/>
            <person name="Wenning M."/>
        </authorList>
    </citation>
    <scope>NUCLEOTIDE SEQUENCE [LARGE SCALE GENOMIC DNA]</scope>
    <source>
        <strain evidence="1 2">DSM 18862</strain>
    </source>
</reference>
<gene>
    <name evidence="1" type="ORF">BLL37_14700</name>
</gene>
<organism evidence="1 2">
    <name type="scientific">Pseudomonas azotoformans</name>
    <dbReference type="NCBI Taxonomy" id="47878"/>
    <lineage>
        <taxon>Bacteria</taxon>
        <taxon>Pseudomonadati</taxon>
        <taxon>Pseudomonadota</taxon>
        <taxon>Gammaproteobacteria</taxon>
        <taxon>Pseudomonadales</taxon>
        <taxon>Pseudomonadaceae</taxon>
        <taxon>Pseudomonas</taxon>
    </lineage>
</organism>
<dbReference type="EMBL" id="MNPV01000004">
    <property type="protein sequence ID" value="ONH44576.1"/>
    <property type="molecule type" value="Genomic_DNA"/>
</dbReference>
<evidence type="ECO:0000313" key="1">
    <source>
        <dbReference type="EMBL" id="ONH44576.1"/>
    </source>
</evidence>
<dbReference type="Pfam" id="PF13365">
    <property type="entry name" value="Trypsin_2"/>
    <property type="match status" value="1"/>
</dbReference>
<dbReference type="InterPro" id="IPR043504">
    <property type="entry name" value="Peptidase_S1_PA_chymotrypsin"/>
</dbReference>
<comment type="caution">
    <text evidence="1">The sequence shown here is derived from an EMBL/GenBank/DDBJ whole genome shotgun (WGS) entry which is preliminary data.</text>
</comment>